<dbReference type="AlphaFoldDB" id="A0A914DRV1"/>
<dbReference type="GO" id="GO:0061668">
    <property type="term" value="P:mitochondrial ribosome assembly"/>
    <property type="evidence" value="ECO:0007669"/>
    <property type="project" value="TreeGrafter"/>
</dbReference>
<evidence type="ECO:0000256" key="1">
    <source>
        <dbReference type="ARBA" id="ARBA00004141"/>
    </source>
</evidence>
<evidence type="ECO:0000256" key="4">
    <source>
        <dbReference type="ARBA" id="ARBA00022989"/>
    </source>
</evidence>
<keyword evidence="7" id="KW-1185">Reference proteome</keyword>
<accession>A0A914DRV1</accession>
<feature type="transmembrane region" description="Helical" evidence="6">
    <location>
        <begin position="394"/>
        <end position="417"/>
    </location>
</feature>
<proteinExistence type="inferred from homology"/>
<keyword evidence="5 6" id="KW-0472">Membrane</keyword>
<evidence type="ECO:0000256" key="3">
    <source>
        <dbReference type="ARBA" id="ARBA00022692"/>
    </source>
</evidence>
<dbReference type="Proteomes" id="UP000887540">
    <property type="component" value="Unplaced"/>
</dbReference>
<evidence type="ECO:0000313" key="8">
    <source>
        <dbReference type="WBParaSite" id="ACRNAN_scaffold3655.g28042.t3"/>
    </source>
</evidence>
<dbReference type="Pfam" id="PF04117">
    <property type="entry name" value="Mpv17_PMP22"/>
    <property type="match status" value="1"/>
</dbReference>
<dbReference type="PANTHER" id="PTHR11266">
    <property type="entry name" value="PEROXISOMAL MEMBRANE PROTEIN 2, PXMP2 MPV17"/>
    <property type="match status" value="1"/>
</dbReference>
<dbReference type="PANTHER" id="PTHR11266:SF8">
    <property type="entry name" value="MPV17-LIKE PROTEIN 2"/>
    <property type="match status" value="1"/>
</dbReference>
<feature type="transmembrane region" description="Helical" evidence="6">
    <location>
        <begin position="234"/>
        <end position="256"/>
    </location>
</feature>
<feature type="transmembrane region" description="Helical" evidence="6">
    <location>
        <begin position="429"/>
        <end position="447"/>
    </location>
</feature>
<comment type="subcellular location">
    <subcellularLocation>
        <location evidence="1">Membrane</location>
        <topology evidence="1">Multi-pass membrane protein</topology>
    </subcellularLocation>
</comment>
<feature type="transmembrane region" description="Helical" evidence="6">
    <location>
        <begin position="489"/>
        <end position="509"/>
    </location>
</feature>
<keyword evidence="4 6" id="KW-1133">Transmembrane helix</keyword>
<feature type="transmembrane region" description="Helical" evidence="6">
    <location>
        <begin position="322"/>
        <end position="342"/>
    </location>
</feature>
<evidence type="ECO:0000256" key="2">
    <source>
        <dbReference type="ARBA" id="ARBA00006824"/>
    </source>
</evidence>
<dbReference type="GO" id="GO:0005739">
    <property type="term" value="C:mitochondrion"/>
    <property type="evidence" value="ECO:0007669"/>
    <property type="project" value="TreeGrafter"/>
</dbReference>
<evidence type="ECO:0000256" key="6">
    <source>
        <dbReference type="SAM" id="Phobius"/>
    </source>
</evidence>
<name>A0A914DRV1_9BILA</name>
<sequence>MVFKKIYNLAFSSKWLLLTNTISCTSLLGLADSFVQRIDNKVKNGHNKTPKMDSQNWFRTARVASMGLALGPMNHFWYKWLDSRVFDRLIYRMIGKKILADMLISPFFAVTFIAGIALLEGKSVRESLEEYRRKFFHVLTLDFCVWPPTQAFNFWLLPPQFRVLYVSIIQLVYNCFMTCNMPSSQIEQLRHFWVADALFHRHNRSVKYVEDGNFLVLAETAEWADLWPRLISNLGFILLFIFSILFNFALLLISLSKSKQTYLKKVQCLIANLAFCNIIFSSGLLIYTFLIDVYYDVDSFEILVELNSEVRLAKVWPLAKQVIHYEMVDNFALAQTIILLMISVDRYCSLFPNYSPFTRKPCAMAVLSLVPYLLAMLLLDTQVLAAALDVTAAVSIRLVALIAPPLLALVFTVCSVIRLVQKAPTTYRNYDLSCSLTLLLILLVQLVEKFSFFLELLSENFHFEITMGNAEDNRVLHRILHIYFVSSHYLLLLSPLYIVVFILAFAGYYRSRMIKTGEKLAEWLRCKRRPKLDYSTETMRSIIAEQSRARQMRAYSVHS</sequence>
<keyword evidence="3 6" id="KW-0812">Transmembrane</keyword>
<dbReference type="GO" id="GO:0016020">
    <property type="term" value="C:membrane"/>
    <property type="evidence" value="ECO:0007669"/>
    <property type="project" value="UniProtKB-SubCell"/>
</dbReference>
<evidence type="ECO:0000256" key="5">
    <source>
        <dbReference type="ARBA" id="ARBA00023136"/>
    </source>
</evidence>
<feature type="transmembrane region" description="Helical" evidence="6">
    <location>
        <begin position="98"/>
        <end position="119"/>
    </location>
</feature>
<dbReference type="WBParaSite" id="ACRNAN_scaffold3655.g28042.t3">
    <property type="protein sequence ID" value="ACRNAN_scaffold3655.g28042.t3"/>
    <property type="gene ID" value="ACRNAN_scaffold3655.g28042"/>
</dbReference>
<organism evidence="7 8">
    <name type="scientific">Acrobeloides nanus</name>
    <dbReference type="NCBI Taxonomy" id="290746"/>
    <lineage>
        <taxon>Eukaryota</taxon>
        <taxon>Metazoa</taxon>
        <taxon>Ecdysozoa</taxon>
        <taxon>Nematoda</taxon>
        <taxon>Chromadorea</taxon>
        <taxon>Rhabditida</taxon>
        <taxon>Tylenchina</taxon>
        <taxon>Cephalobomorpha</taxon>
        <taxon>Cephaloboidea</taxon>
        <taxon>Cephalobidae</taxon>
        <taxon>Acrobeloides</taxon>
    </lineage>
</organism>
<evidence type="ECO:0000313" key="7">
    <source>
        <dbReference type="Proteomes" id="UP000887540"/>
    </source>
</evidence>
<comment type="similarity">
    <text evidence="2">Belongs to the peroxisomal membrane protein PXMP2/4 family.</text>
</comment>
<protein>
    <submittedName>
        <fullName evidence="8">Uncharacterized protein</fullName>
    </submittedName>
</protein>
<dbReference type="InterPro" id="IPR007248">
    <property type="entry name" value="Mpv17_PMP22"/>
</dbReference>
<feature type="transmembrane region" description="Helical" evidence="6">
    <location>
        <begin position="268"/>
        <end position="290"/>
    </location>
</feature>
<reference evidence="8" key="1">
    <citation type="submission" date="2022-11" db="UniProtKB">
        <authorList>
            <consortium name="WormBaseParasite"/>
        </authorList>
    </citation>
    <scope>IDENTIFICATION</scope>
</reference>
<feature type="transmembrane region" description="Helical" evidence="6">
    <location>
        <begin position="363"/>
        <end position="388"/>
    </location>
</feature>